<proteinExistence type="predicted"/>
<feature type="transmembrane region" description="Helical" evidence="1">
    <location>
        <begin position="14"/>
        <end position="34"/>
    </location>
</feature>
<dbReference type="InterPro" id="IPR029063">
    <property type="entry name" value="SAM-dependent_MTases_sf"/>
</dbReference>
<dbReference type="PaxDb" id="35128-Thaps261788"/>
<organism evidence="2 3">
    <name type="scientific">Thalassiosira pseudonana</name>
    <name type="common">Marine diatom</name>
    <name type="synonym">Cyclotella nana</name>
    <dbReference type="NCBI Taxonomy" id="35128"/>
    <lineage>
        <taxon>Eukaryota</taxon>
        <taxon>Sar</taxon>
        <taxon>Stramenopiles</taxon>
        <taxon>Ochrophyta</taxon>
        <taxon>Bacillariophyta</taxon>
        <taxon>Coscinodiscophyceae</taxon>
        <taxon>Thalassiosirophycidae</taxon>
        <taxon>Thalassiosirales</taxon>
        <taxon>Thalassiosiraceae</taxon>
        <taxon>Thalassiosira</taxon>
    </lineage>
</organism>
<dbReference type="OMA" id="SASIAWI"/>
<dbReference type="AlphaFoldDB" id="B8BXU9"/>
<dbReference type="KEGG" id="tps:THAPSDRAFT_261788"/>
<keyword evidence="3" id="KW-1185">Reference proteome</keyword>
<evidence type="ECO:0000313" key="3">
    <source>
        <dbReference type="Proteomes" id="UP000001449"/>
    </source>
</evidence>
<reference evidence="2 3" key="2">
    <citation type="journal article" date="2008" name="Nature">
        <title>The Phaeodactylum genome reveals the evolutionary history of diatom genomes.</title>
        <authorList>
            <person name="Bowler C."/>
            <person name="Allen A.E."/>
            <person name="Badger J.H."/>
            <person name="Grimwood J."/>
            <person name="Jabbari K."/>
            <person name="Kuo A."/>
            <person name="Maheswari U."/>
            <person name="Martens C."/>
            <person name="Maumus F."/>
            <person name="Otillar R.P."/>
            <person name="Rayko E."/>
            <person name="Salamov A."/>
            <person name="Vandepoele K."/>
            <person name="Beszteri B."/>
            <person name="Gruber A."/>
            <person name="Heijde M."/>
            <person name="Katinka M."/>
            <person name="Mock T."/>
            <person name="Valentin K."/>
            <person name="Verret F."/>
            <person name="Berges J.A."/>
            <person name="Brownlee C."/>
            <person name="Cadoret J.P."/>
            <person name="Chiovitti A."/>
            <person name="Choi C.J."/>
            <person name="Coesel S."/>
            <person name="De Martino A."/>
            <person name="Detter J.C."/>
            <person name="Durkin C."/>
            <person name="Falciatore A."/>
            <person name="Fournet J."/>
            <person name="Haruta M."/>
            <person name="Huysman M.J."/>
            <person name="Jenkins B.D."/>
            <person name="Jiroutova K."/>
            <person name="Jorgensen R.E."/>
            <person name="Joubert Y."/>
            <person name="Kaplan A."/>
            <person name="Kroger N."/>
            <person name="Kroth P.G."/>
            <person name="La Roche J."/>
            <person name="Lindquist E."/>
            <person name="Lommer M."/>
            <person name="Martin-Jezequel V."/>
            <person name="Lopez P.J."/>
            <person name="Lucas S."/>
            <person name="Mangogna M."/>
            <person name="McGinnis K."/>
            <person name="Medlin L.K."/>
            <person name="Montsant A."/>
            <person name="Oudot-Le Secq M.P."/>
            <person name="Napoli C."/>
            <person name="Obornik M."/>
            <person name="Parker M.S."/>
            <person name="Petit J.L."/>
            <person name="Porcel B.M."/>
            <person name="Poulsen N."/>
            <person name="Robison M."/>
            <person name="Rychlewski L."/>
            <person name="Rynearson T.A."/>
            <person name="Schmutz J."/>
            <person name="Shapiro H."/>
            <person name="Siaut M."/>
            <person name="Stanley M."/>
            <person name="Sussman M.R."/>
            <person name="Taylor A.R."/>
            <person name="Vardi A."/>
            <person name="von Dassow P."/>
            <person name="Vyverman W."/>
            <person name="Willis A."/>
            <person name="Wyrwicz L.S."/>
            <person name="Rokhsar D.S."/>
            <person name="Weissenbach J."/>
            <person name="Armbrust E.V."/>
            <person name="Green B.R."/>
            <person name="Van de Peer Y."/>
            <person name="Grigoriev I.V."/>
        </authorList>
    </citation>
    <scope>NUCLEOTIDE SEQUENCE [LARGE SCALE GENOMIC DNA]</scope>
    <source>
        <strain evidence="2 3">CCMP1335</strain>
    </source>
</reference>
<feature type="non-terminal residue" evidence="2">
    <location>
        <position position="232"/>
    </location>
</feature>
<evidence type="ECO:0000256" key="1">
    <source>
        <dbReference type="SAM" id="Phobius"/>
    </source>
</evidence>
<dbReference type="RefSeq" id="XP_002288834.1">
    <property type="nucleotide sequence ID" value="XM_002288798.1"/>
</dbReference>
<keyword evidence="1" id="KW-1133">Transmembrane helix</keyword>
<gene>
    <name evidence="2" type="ORF">THAPSDRAFT_261788</name>
</gene>
<protein>
    <submittedName>
        <fullName evidence="2">Methyltransferase</fullName>
        <ecNumber evidence="2">2.1.1.-</ecNumber>
    </submittedName>
</protein>
<dbReference type="SUPFAM" id="SSF53335">
    <property type="entry name" value="S-adenosyl-L-methionine-dependent methyltransferases"/>
    <property type="match status" value="1"/>
</dbReference>
<dbReference type="PANTHER" id="PTHR14614:SF132">
    <property type="entry name" value="PROTEIN-LYSINE METHYLTRANSFERASE C42C1.13"/>
    <property type="match status" value="1"/>
</dbReference>
<keyword evidence="1" id="KW-0472">Membrane</keyword>
<dbReference type="EC" id="2.1.1.-" evidence="2"/>
<dbReference type="Pfam" id="PF10294">
    <property type="entry name" value="Methyltransf_16"/>
    <property type="match status" value="1"/>
</dbReference>
<keyword evidence="2" id="KW-0808">Transferase</keyword>
<keyword evidence="2" id="KW-0489">Methyltransferase</keyword>
<dbReference type="InterPro" id="IPR019410">
    <property type="entry name" value="Methyltransf_16"/>
</dbReference>
<reference evidence="2 3" key="1">
    <citation type="journal article" date="2004" name="Science">
        <title>The genome of the diatom Thalassiosira pseudonana: ecology, evolution, and metabolism.</title>
        <authorList>
            <person name="Armbrust E.V."/>
            <person name="Berges J.A."/>
            <person name="Bowler C."/>
            <person name="Green B.R."/>
            <person name="Martinez D."/>
            <person name="Putnam N.H."/>
            <person name="Zhou S."/>
            <person name="Allen A.E."/>
            <person name="Apt K.E."/>
            <person name="Bechner M."/>
            <person name="Brzezinski M.A."/>
            <person name="Chaal B.K."/>
            <person name="Chiovitti A."/>
            <person name="Davis A.K."/>
            <person name="Demarest M.S."/>
            <person name="Detter J.C."/>
            <person name="Glavina T."/>
            <person name="Goodstein D."/>
            <person name="Hadi M.Z."/>
            <person name="Hellsten U."/>
            <person name="Hildebrand M."/>
            <person name="Jenkins B.D."/>
            <person name="Jurka J."/>
            <person name="Kapitonov V.V."/>
            <person name="Kroger N."/>
            <person name="Lau W.W."/>
            <person name="Lane T.W."/>
            <person name="Larimer F.W."/>
            <person name="Lippmeier J.C."/>
            <person name="Lucas S."/>
            <person name="Medina M."/>
            <person name="Montsant A."/>
            <person name="Obornik M."/>
            <person name="Parker M.S."/>
            <person name="Palenik B."/>
            <person name="Pazour G.J."/>
            <person name="Richardson P.M."/>
            <person name="Rynearson T.A."/>
            <person name="Saito M.A."/>
            <person name="Schwartz D.C."/>
            <person name="Thamatrakoln K."/>
            <person name="Valentin K."/>
            <person name="Vardi A."/>
            <person name="Wilkerson F.P."/>
            <person name="Rokhsar D.S."/>
        </authorList>
    </citation>
    <scope>NUCLEOTIDE SEQUENCE [LARGE SCALE GENOMIC DNA]</scope>
    <source>
        <strain evidence="2 3">CCMP1335</strain>
    </source>
</reference>
<dbReference type="Proteomes" id="UP000001449">
    <property type="component" value="Chromosome 3"/>
</dbReference>
<dbReference type="InParanoid" id="B8BXU9"/>
<dbReference type="eggNOG" id="KOG2920">
    <property type="taxonomic scope" value="Eukaryota"/>
</dbReference>
<accession>B8BXU9</accession>
<dbReference type="HOGENOM" id="CLU_1196979_0_0_1"/>
<dbReference type="GO" id="GO:0032259">
    <property type="term" value="P:methylation"/>
    <property type="evidence" value="ECO:0007669"/>
    <property type="project" value="UniProtKB-KW"/>
</dbReference>
<dbReference type="Gene3D" id="3.40.50.150">
    <property type="entry name" value="Vaccinia Virus protein VP39"/>
    <property type="match status" value="1"/>
</dbReference>
<sequence>MCTSTVQYNASHRVGVHILSVAVWNSAIVLVRLLDELNKANASIFKDKAVLELGCGTGLTSIAMAKMGAQTVYATDANPEVLSLAKRNIERNNAGEKVEAVPLQWGLMDATEYDSAADIVIGSDLTYNSGSWLALSETMATVLKPGGIVIYLTLGHSGFNVDGELGGFLSVAENSGLSVLTKESELWQQNIGRRSMDSFLSSIITSEDKAVIDANGGVRVEVLSKKKYTRKD</sequence>
<dbReference type="GeneID" id="7448756"/>
<keyword evidence="1" id="KW-0812">Transmembrane</keyword>
<dbReference type="GO" id="GO:0008276">
    <property type="term" value="F:protein methyltransferase activity"/>
    <property type="evidence" value="ECO:0000318"/>
    <property type="project" value="GO_Central"/>
</dbReference>
<dbReference type="PANTHER" id="PTHR14614">
    <property type="entry name" value="HEPATOCELLULAR CARCINOMA-ASSOCIATED ANTIGEN"/>
    <property type="match status" value="1"/>
</dbReference>
<dbReference type="EMBL" id="CM000640">
    <property type="protein sequence ID" value="EED94270.1"/>
    <property type="molecule type" value="Genomic_DNA"/>
</dbReference>
<dbReference type="CDD" id="cd02440">
    <property type="entry name" value="AdoMet_MTases"/>
    <property type="match status" value="1"/>
</dbReference>
<name>B8BXU9_THAPS</name>
<evidence type="ECO:0000313" key="2">
    <source>
        <dbReference type="EMBL" id="EED94270.1"/>
    </source>
</evidence>